<evidence type="ECO:0000313" key="2">
    <source>
        <dbReference type="Proteomes" id="UP001596409"/>
    </source>
</evidence>
<evidence type="ECO:0000313" key="1">
    <source>
        <dbReference type="EMBL" id="MFC7011082.1"/>
    </source>
</evidence>
<sequence length="52" mass="5339">MASGIHGRRLFVSPGLDLVVVHFGSQVVPPAVPVAPPVQAFLRIGTHLAGLG</sequence>
<name>A0ABW2DX64_9ACTN</name>
<organism evidence="1 2">
    <name type="scientific">Streptomyces viridiviolaceus</name>
    <dbReference type="NCBI Taxonomy" id="68282"/>
    <lineage>
        <taxon>Bacteria</taxon>
        <taxon>Bacillati</taxon>
        <taxon>Actinomycetota</taxon>
        <taxon>Actinomycetes</taxon>
        <taxon>Kitasatosporales</taxon>
        <taxon>Streptomycetaceae</taxon>
        <taxon>Streptomyces</taxon>
    </lineage>
</organism>
<dbReference type="EMBL" id="JBHSYM010000007">
    <property type="protein sequence ID" value="MFC7011082.1"/>
    <property type="molecule type" value="Genomic_DNA"/>
</dbReference>
<keyword evidence="2" id="KW-1185">Reference proteome</keyword>
<reference evidence="2" key="1">
    <citation type="journal article" date="2019" name="Int. J. Syst. Evol. Microbiol.">
        <title>The Global Catalogue of Microorganisms (GCM) 10K type strain sequencing project: providing services to taxonomists for standard genome sequencing and annotation.</title>
        <authorList>
            <consortium name="The Broad Institute Genomics Platform"/>
            <consortium name="The Broad Institute Genome Sequencing Center for Infectious Disease"/>
            <person name="Wu L."/>
            <person name="Ma J."/>
        </authorList>
    </citation>
    <scope>NUCLEOTIDE SEQUENCE [LARGE SCALE GENOMIC DNA]</scope>
    <source>
        <strain evidence="2">JCM 4855</strain>
    </source>
</reference>
<protein>
    <submittedName>
        <fullName evidence="1">Uncharacterized protein</fullName>
    </submittedName>
</protein>
<gene>
    <name evidence="1" type="ORF">ACFQMH_05035</name>
</gene>
<accession>A0ABW2DX64</accession>
<proteinExistence type="predicted"/>
<dbReference type="Proteomes" id="UP001596409">
    <property type="component" value="Unassembled WGS sequence"/>
</dbReference>
<dbReference type="RefSeq" id="WP_229880561.1">
    <property type="nucleotide sequence ID" value="NZ_BMWA01000005.1"/>
</dbReference>
<comment type="caution">
    <text evidence="1">The sequence shown here is derived from an EMBL/GenBank/DDBJ whole genome shotgun (WGS) entry which is preliminary data.</text>
</comment>